<dbReference type="OrthoDB" id="6900254at2"/>
<reference evidence="2" key="1">
    <citation type="submission" date="2021-02" db="EMBL/GenBank/DDBJ databases">
        <title>Strain Y2R2, a novel species of the genus Halomonas.</title>
        <authorList>
            <person name="Huang H."/>
        </authorList>
    </citation>
    <scope>NUCLEOTIDE SEQUENCE</scope>
    <source>
        <strain evidence="2">Y2R2</strain>
    </source>
</reference>
<keyword evidence="3" id="KW-1185">Reference proteome</keyword>
<dbReference type="Pfam" id="PF11659">
    <property type="entry name" value="DUF3261"/>
    <property type="match status" value="1"/>
</dbReference>
<evidence type="ECO:0000313" key="2">
    <source>
        <dbReference type="EMBL" id="QEM83876.1"/>
    </source>
</evidence>
<protein>
    <submittedName>
        <fullName evidence="2">DUF3261 domain-containing protein</fullName>
    </submittedName>
</protein>
<accession>A0A5C1NKV1</accession>
<organism evidence="2 3">
    <name type="scientific">Halomonas binhaiensis</name>
    <dbReference type="NCBI Taxonomy" id="2562282"/>
    <lineage>
        <taxon>Bacteria</taxon>
        <taxon>Pseudomonadati</taxon>
        <taxon>Pseudomonadota</taxon>
        <taxon>Gammaproteobacteria</taxon>
        <taxon>Oceanospirillales</taxon>
        <taxon>Halomonadaceae</taxon>
        <taxon>Halomonas</taxon>
    </lineage>
</organism>
<gene>
    <name evidence="2" type="ORF">E4T21_02350</name>
</gene>
<dbReference type="KEGG" id="hbh:E4T21_02350"/>
<proteinExistence type="predicted"/>
<dbReference type="Proteomes" id="UP000324285">
    <property type="component" value="Chromosome"/>
</dbReference>
<feature type="region of interest" description="Disordered" evidence="1">
    <location>
        <begin position="201"/>
        <end position="224"/>
    </location>
</feature>
<dbReference type="EMBL" id="CP038437">
    <property type="protein sequence ID" value="QEM83876.1"/>
    <property type="molecule type" value="Genomic_DNA"/>
</dbReference>
<name>A0A5C1NKV1_9GAMM</name>
<feature type="region of interest" description="Disordered" evidence="1">
    <location>
        <begin position="1"/>
        <end position="23"/>
    </location>
</feature>
<sequence length="224" mass="24697">MPLRNPILYATASDGQEPRRQEQKHSLLHGLLSGILLLALSACSHMPPTSPAPSLATLPPATPSVQRLTFEHADKRDTLLGVIRHDHQQLQLALLSSQGQRLLTLVRDEHGSRFLPDAVFDPPFSADWLASRLTWSLWPEGDLQDAFNGTGWALETAAQQRRIYYRGRLVALIDTTPECRVIDDIEAGYRLYIAPTAAQNTAAQGMETQGTKTRDNSTTACPPP</sequence>
<evidence type="ECO:0000256" key="1">
    <source>
        <dbReference type="SAM" id="MobiDB-lite"/>
    </source>
</evidence>
<evidence type="ECO:0000313" key="3">
    <source>
        <dbReference type="Proteomes" id="UP000324285"/>
    </source>
</evidence>
<dbReference type="InterPro" id="IPR021675">
    <property type="entry name" value="DUF3261"/>
</dbReference>
<dbReference type="AlphaFoldDB" id="A0A5C1NKV1"/>